<dbReference type="InterPro" id="IPR019963">
    <property type="entry name" value="FL_hydrolase_MqnB"/>
</dbReference>
<dbReference type="GO" id="GO:0019284">
    <property type="term" value="P:L-methionine salvage from S-adenosylmethionine"/>
    <property type="evidence" value="ECO:0007669"/>
    <property type="project" value="TreeGrafter"/>
</dbReference>
<dbReference type="EC" id="3.2.2.26" evidence="1 2"/>
<dbReference type="RefSeq" id="WP_369154139.1">
    <property type="nucleotide sequence ID" value="NZ_CP163429.1"/>
</dbReference>
<dbReference type="Pfam" id="PF01048">
    <property type="entry name" value="PNP_UDP_1"/>
    <property type="match status" value="1"/>
</dbReference>
<dbReference type="GO" id="GO:0008930">
    <property type="term" value="F:methylthioadenosine nucleosidase activity"/>
    <property type="evidence" value="ECO:0007669"/>
    <property type="project" value="TreeGrafter"/>
</dbReference>
<dbReference type="PANTHER" id="PTHR46832:SF2">
    <property type="entry name" value="FUTALOSINE HYDROLASE"/>
    <property type="match status" value="1"/>
</dbReference>
<evidence type="ECO:0000256" key="2">
    <source>
        <dbReference type="NCBIfam" id="TIGR03664"/>
    </source>
</evidence>
<dbReference type="Gene3D" id="3.40.50.1580">
    <property type="entry name" value="Nucleoside phosphorylase domain"/>
    <property type="match status" value="1"/>
</dbReference>
<proteinExistence type="inferred from homology"/>
<dbReference type="AlphaFoldDB" id="A0AB39LH52"/>
<dbReference type="GO" id="GO:0009234">
    <property type="term" value="P:menaquinone biosynthetic process"/>
    <property type="evidence" value="ECO:0007669"/>
    <property type="project" value="UniProtKB-UniRule"/>
</dbReference>
<protein>
    <recommendedName>
        <fullName evidence="1 2">Futalosine hydrolase</fullName>
        <shortName evidence="1">FL hydrolase</shortName>
        <ecNumber evidence="1 2">3.2.2.26</ecNumber>
    </recommendedName>
    <alternativeName>
        <fullName evidence="1">Futalosine nucleosidase</fullName>
    </alternativeName>
    <alternativeName>
        <fullName evidence="1">Menaquinone biosynthetic enzyme MqnB</fullName>
    </alternativeName>
</protein>
<keyword evidence="4" id="KW-0326">Glycosidase</keyword>
<evidence type="ECO:0000256" key="1">
    <source>
        <dbReference type="HAMAP-Rule" id="MF_00991"/>
    </source>
</evidence>
<evidence type="ECO:0000313" key="4">
    <source>
        <dbReference type="EMBL" id="XDP92252.1"/>
    </source>
</evidence>
<name>A0AB39LH52_9ACTN</name>
<dbReference type="GO" id="GO:0005829">
    <property type="term" value="C:cytosol"/>
    <property type="evidence" value="ECO:0007669"/>
    <property type="project" value="TreeGrafter"/>
</dbReference>
<comment type="function">
    <text evidence="1">Catalyzes the hydrolysis of futalosine (FL) to dehypoxanthine futalosine (DHFL) and hypoxanthine, a step in the biosynthesis of menaquinone (MK, vitamin K2).</text>
</comment>
<reference evidence="4" key="1">
    <citation type="submission" date="2024-07" db="EMBL/GenBank/DDBJ databases">
        <authorList>
            <person name="Yu S.T."/>
        </authorList>
    </citation>
    <scope>NUCLEOTIDE SEQUENCE</scope>
    <source>
        <strain evidence="4">R02</strain>
    </source>
</reference>
<organism evidence="4">
    <name type="scientific">Streptomyces sp. R02</name>
    <dbReference type="NCBI Taxonomy" id="3238623"/>
    <lineage>
        <taxon>Bacteria</taxon>
        <taxon>Bacillati</taxon>
        <taxon>Actinomycetota</taxon>
        <taxon>Actinomycetes</taxon>
        <taxon>Kitasatosporales</taxon>
        <taxon>Streptomycetaceae</taxon>
        <taxon>Streptomyces</taxon>
    </lineage>
</organism>
<keyword evidence="1" id="KW-0474">Menaquinone biosynthesis</keyword>
<dbReference type="SUPFAM" id="SSF53167">
    <property type="entry name" value="Purine and uridine phosphorylases"/>
    <property type="match status" value="1"/>
</dbReference>
<dbReference type="GO" id="GO:0009116">
    <property type="term" value="P:nucleoside metabolic process"/>
    <property type="evidence" value="ECO:0007669"/>
    <property type="project" value="InterPro"/>
</dbReference>
<dbReference type="NCBIfam" id="TIGR03664">
    <property type="entry name" value="fut_nucase"/>
    <property type="match status" value="1"/>
</dbReference>
<sequence>MRAVRLLVVTAVAAERDAAARGLCPVTTCPPPATPGRSTVRVTTGGAGLGHLPIRADLVAGGVGPAASAATTAAALTAAAARDEPYDLVISAGIAGGFAPIAALGSVVVADRVVAADLGADSPDGFLSVDTLGFGATEYRSAPHLAAAVARGLGAVHAPVLTVSTATGTAERAAELRERHHAAAEAMEGFGAAEAAAGQGTPFLEIRTVSNAVGPRDRSAWRIKEALAALRDAFGVLHTVLTRGAPPPYS</sequence>
<accession>A0AB39LH52</accession>
<comment type="pathway">
    <text evidence="1">Quinol/quinone metabolism; menaquinone biosynthesis.</text>
</comment>
<evidence type="ECO:0000259" key="3">
    <source>
        <dbReference type="Pfam" id="PF01048"/>
    </source>
</evidence>
<comment type="similarity">
    <text evidence="1">Belongs to the PNP/UDP phosphorylase family. Futalosine hydrolase subfamily.</text>
</comment>
<keyword evidence="1 4" id="KW-0378">Hydrolase</keyword>
<dbReference type="NCBIfam" id="NF006087">
    <property type="entry name" value="PRK08236.1"/>
    <property type="match status" value="1"/>
</dbReference>
<dbReference type="GO" id="GO:0008782">
    <property type="term" value="F:adenosylhomocysteine nucleosidase activity"/>
    <property type="evidence" value="ECO:0007669"/>
    <property type="project" value="TreeGrafter"/>
</dbReference>
<feature type="domain" description="Nucleoside phosphorylase" evidence="3">
    <location>
        <begin position="58"/>
        <end position="227"/>
    </location>
</feature>
<gene>
    <name evidence="1" type="primary">mqnB</name>
    <name evidence="4" type="ORF">AB5J57_01440</name>
</gene>
<dbReference type="PANTHER" id="PTHR46832">
    <property type="entry name" value="5'-METHYLTHIOADENOSINE/S-ADENOSYLHOMOCYSTEINE NUCLEOSIDASE"/>
    <property type="match status" value="1"/>
</dbReference>
<dbReference type="EMBL" id="CP163429">
    <property type="protein sequence ID" value="XDP92252.1"/>
    <property type="molecule type" value="Genomic_DNA"/>
</dbReference>
<dbReference type="HAMAP" id="MF_00991">
    <property type="entry name" value="MqnB"/>
    <property type="match status" value="1"/>
</dbReference>
<dbReference type="InterPro" id="IPR035994">
    <property type="entry name" value="Nucleoside_phosphorylase_sf"/>
</dbReference>
<comment type="catalytic activity">
    <reaction evidence="1">
        <text>futalosine + H2O = dehypoxanthine futalosine + hypoxanthine</text>
        <dbReference type="Rhea" id="RHEA:25904"/>
        <dbReference type="ChEBI" id="CHEBI:15377"/>
        <dbReference type="ChEBI" id="CHEBI:17368"/>
        <dbReference type="ChEBI" id="CHEBI:58863"/>
        <dbReference type="ChEBI" id="CHEBI:58864"/>
        <dbReference type="EC" id="3.2.2.26"/>
    </reaction>
</comment>
<dbReference type="InterPro" id="IPR000845">
    <property type="entry name" value="Nucleoside_phosphorylase_d"/>
</dbReference>